<protein>
    <submittedName>
        <fullName evidence="2">DUF6064 family protein</fullName>
    </submittedName>
</protein>
<organism evidence="2 3">
    <name type="scientific">Modicisalibacter luteus</name>
    <dbReference type="NCBI Taxonomy" id="453962"/>
    <lineage>
        <taxon>Bacteria</taxon>
        <taxon>Pseudomonadati</taxon>
        <taxon>Pseudomonadota</taxon>
        <taxon>Gammaproteobacteria</taxon>
        <taxon>Oceanospirillales</taxon>
        <taxon>Halomonadaceae</taxon>
        <taxon>Modicisalibacter</taxon>
    </lineage>
</organism>
<reference evidence="3" key="1">
    <citation type="journal article" date="2019" name="Int. J. Syst. Evol. Microbiol.">
        <title>The Global Catalogue of Microorganisms (GCM) 10K type strain sequencing project: providing services to taxonomists for standard genome sequencing and annotation.</title>
        <authorList>
            <consortium name="The Broad Institute Genomics Platform"/>
            <consortium name="The Broad Institute Genome Sequencing Center for Infectious Disease"/>
            <person name="Wu L."/>
            <person name="Ma J."/>
        </authorList>
    </citation>
    <scope>NUCLEOTIDE SEQUENCE [LARGE SCALE GENOMIC DNA]</scope>
    <source>
        <strain evidence="3">KCTC 12847</strain>
    </source>
</reference>
<dbReference type="EMBL" id="JBHRUH010000031">
    <property type="protein sequence ID" value="MFC3292998.1"/>
    <property type="molecule type" value="Genomic_DNA"/>
</dbReference>
<feature type="transmembrane region" description="Helical" evidence="1">
    <location>
        <begin position="51"/>
        <end position="72"/>
    </location>
</feature>
<name>A0ABV7M425_9GAMM</name>
<gene>
    <name evidence="2" type="ORF">ACFOEI_13130</name>
</gene>
<evidence type="ECO:0000256" key="1">
    <source>
        <dbReference type="SAM" id="Phobius"/>
    </source>
</evidence>
<feature type="transmembrane region" description="Helical" evidence="1">
    <location>
        <begin position="20"/>
        <end position="39"/>
    </location>
</feature>
<comment type="caution">
    <text evidence="2">The sequence shown here is derived from an EMBL/GenBank/DDBJ whole genome shotgun (WGS) entry which is preliminary data.</text>
</comment>
<evidence type="ECO:0000313" key="2">
    <source>
        <dbReference type="EMBL" id="MFC3292998.1"/>
    </source>
</evidence>
<sequence>MLPYSIEILFAIFAQFNQAVWPVQLGFYVLALAAAVMVFRRPDSVTTSRLMNGVLALAWAWTGVGFHLVHFAPFNFAAPYYAVMFVSQAVLFTIATAKARPRYRAARDMPSMLGLGVLSYALFGYPLVDLAMGQTWQSLRYFPMAPGATLLFTLGGLLMGSGRYTYLLFFIPVGWGLIAGVLAWWLGLVQDIVLPVASMLCLALFAWRQQHRN</sequence>
<dbReference type="Pfam" id="PF19540">
    <property type="entry name" value="DUF6064"/>
    <property type="match status" value="1"/>
</dbReference>
<keyword evidence="1" id="KW-1133">Transmembrane helix</keyword>
<dbReference type="InterPro" id="IPR045708">
    <property type="entry name" value="DUF6064"/>
</dbReference>
<keyword evidence="3" id="KW-1185">Reference proteome</keyword>
<feature type="transmembrane region" description="Helical" evidence="1">
    <location>
        <begin position="166"/>
        <end position="186"/>
    </location>
</feature>
<dbReference type="RefSeq" id="WP_019018298.1">
    <property type="nucleotide sequence ID" value="NZ_BMXD01000001.1"/>
</dbReference>
<proteinExistence type="predicted"/>
<keyword evidence="1" id="KW-0472">Membrane</keyword>
<keyword evidence="1" id="KW-0812">Transmembrane</keyword>
<accession>A0ABV7M425</accession>
<feature type="transmembrane region" description="Helical" evidence="1">
    <location>
        <begin position="78"/>
        <end position="97"/>
    </location>
</feature>
<feature type="transmembrane region" description="Helical" evidence="1">
    <location>
        <begin position="192"/>
        <end position="207"/>
    </location>
</feature>
<evidence type="ECO:0000313" key="3">
    <source>
        <dbReference type="Proteomes" id="UP001595640"/>
    </source>
</evidence>
<dbReference type="Proteomes" id="UP001595640">
    <property type="component" value="Unassembled WGS sequence"/>
</dbReference>
<feature type="transmembrane region" description="Helical" evidence="1">
    <location>
        <begin position="140"/>
        <end position="159"/>
    </location>
</feature>
<feature type="transmembrane region" description="Helical" evidence="1">
    <location>
        <begin position="109"/>
        <end position="128"/>
    </location>
</feature>